<dbReference type="InParanoid" id="K1WAA2"/>
<dbReference type="AlphaFoldDB" id="K1WAA2"/>
<proteinExistence type="predicted"/>
<dbReference type="Proteomes" id="UP000006757">
    <property type="component" value="Unassembled WGS sequence"/>
</dbReference>
<feature type="chain" id="PRO_5003852810" evidence="1">
    <location>
        <begin position="19"/>
        <end position="104"/>
    </location>
</feature>
<dbReference type="HOGENOM" id="CLU_2251928_0_0_1"/>
<sequence length="104" mass="11455">MKLSSTIGFAILATSIMARQTCFTSYDLCSRVMEEGFTCDISDDNNCKDYSISLYNQLMDKAAPLWRGSEQERTAAQAKKALAVDVLDTGAPSQSPEEARTTSW</sequence>
<evidence type="ECO:0000313" key="2">
    <source>
        <dbReference type="EMBL" id="EKD05688.1"/>
    </source>
</evidence>
<evidence type="ECO:0000256" key="1">
    <source>
        <dbReference type="SAM" id="SignalP"/>
    </source>
</evidence>
<dbReference type="EMBL" id="AMBO01000005">
    <property type="protein sequence ID" value="EKD05688.1"/>
    <property type="molecule type" value="Genomic_DNA"/>
</dbReference>
<reference evidence="2 3" key="1">
    <citation type="journal article" date="2012" name="Eukaryot. Cell">
        <title>Genome sequence of the Trichosporon asahii environmental strain CBS 8904.</title>
        <authorList>
            <person name="Yang R.Y."/>
            <person name="Li H.T."/>
            <person name="Zhu H."/>
            <person name="Zhou G.P."/>
            <person name="Wang M."/>
            <person name="Wang L."/>
        </authorList>
    </citation>
    <scope>NUCLEOTIDE SEQUENCE [LARGE SCALE GENOMIC DNA]</scope>
    <source>
        <strain evidence="2 3">CBS 8904</strain>
    </source>
</reference>
<feature type="signal peptide" evidence="1">
    <location>
        <begin position="1"/>
        <end position="18"/>
    </location>
</feature>
<keyword evidence="3" id="KW-1185">Reference proteome</keyword>
<comment type="caution">
    <text evidence="2">The sequence shown here is derived from an EMBL/GenBank/DDBJ whole genome shotgun (WGS) entry which is preliminary data.</text>
</comment>
<accession>K1WAA2</accession>
<keyword evidence="1" id="KW-0732">Signal</keyword>
<evidence type="ECO:0000313" key="3">
    <source>
        <dbReference type="Proteomes" id="UP000006757"/>
    </source>
</evidence>
<gene>
    <name evidence="2" type="ORF">A1Q2_00012</name>
</gene>
<name>K1WAA2_TRIAC</name>
<protein>
    <submittedName>
        <fullName evidence="2">Uncharacterized protein</fullName>
    </submittedName>
</protein>
<organism evidence="2 3">
    <name type="scientific">Trichosporon asahii var. asahii (strain CBS 8904)</name>
    <name type="common">Yeast</name>
    <dbReference type="NCBI Taxonomy" id="1220162"/>
    <lineage>
        <taxon>Eukaryota</taxon>
        <taxon>Fungi</taxon>
        <taxon>Dikarya</taxon>
        <taxon>Basidiomycota</taxon>
        <taxon>Agaricomycotina</taxon>
        <taxon>Tremellomycetes</taxon>
        <taxon>Trichosporonales</taxon>
        <taxon>Trichosporonaceae</taxon>
        <taxon>Trichosporon</taxon>
    </lineage>
</organism>